<evidence type="ECO:0000313" key="2">
    <source>
        <dbReference type="EMBL" id="KAK7896143.1"/>
    </source>
</evidence>
<proteinExistence type="predicted"/>
<accession>A0AAW0NHZ2</accession>
<keyword evidence="3" id="KW-1185">Reference proteome</keyword>
<protein>
    <recommendedName>
        <fullName evidence="4">Reverse transcriptase domain-containing protein</fullName>
    </recommendedName>
</protein>
<feature type="compositionally biased region" description="Polar residues" evidence="1">
    <location>
        <begin position="112"/>
        <end position="131"/>
    </location>
</feature>
<sequence>MDNINDRPKFVRMGGSPSSTLCCSLGAPQGTVLSPVLFTLYTSNFHHNPEACHMQTFLDNTVIVASIKEDKEREPSLPHCVEARLHGDGRAVSGNGGGAVQTRRGGRVPQRRASSGTDIFQGSVNKSSEVQDLTSADNPIMSSSLFVLERLAPDLWIHHLIYPFQIFNLRPKHYRPRHSLFSMASCPECPHNQTQKQRRRAKYSNPLEEDALERSPCPPGPAVAPSFSLPPPLPHRAVRQCESADPEAALVPDSAASRSAAPPGSFTRCCSSERINPAERGACERRDEIWRTVTDLIAQQRPRRDENPAEPTALLLFSPPMASCMVRIALDYASGP</sequence>
<evidence type="ECO:0008006" key="4">
    <source>
        <dbReference type="Google" id="ProtNLM"/>
    </source>
</evidence>
<gene>
    <name evidence="2" type="ORF">WMY93_021468</name>
</gene>
<dbReference type="EMBL" id="JBBPFD010000015">
    <property type="protein sequence ID" value="KAK7896143.1"/>
    <property type="molecule type" value="Genomic_DNA"/>
</dbReference>
<comment type="caution">
    <text evidence="2">The sequence shown here is derived from an EMBL/GenBank/DDBJ whole genome shotgun (WGS) entry which is preliminary data.</text>
</comment>
<reference evidence="3" key="1">
    <citation type="submission" date="2024-04" db="EMBL/GenBank/DDBJ databases">
        <title>Salinicola lusitanus LLJ914,a marine bacterium isolated from the Okinawa Trough.</title>
        <authorList>
            <person name="Li J."/>
        </authorList>
    </citation>
    <scope>NUCLEOTIDE SEQUENCE [LARGE SCALE GENOMIC DNA]</scope>
</reference>
<evidence type="ECO:0000256" key="1">
    <source>
        <dbReference type="SAM" id="MobiDB-lite"/>
    </source>
</evidence>
<evidence type="ECO:0000313" key="3">
    <source>
        <dbReference type="Proteomes" id="UP001460270"/>
    </source>
</evidence>
<feature type="compositionally biased region" description="Low complexity" evidence="1">
    <location>
        <begin position="252"/>
        <end position="265"/>
    </location>
</feature>
<dbReference type="AlphaFoldDB" id="A0AAW0NHZ2"/>
<feature type="region of interest" description="Disordered" evidence="1">
    <location>
        <begin position="91"/>
        <end position="131"/>
    </location>
</feature>
<feature type="compositionally biased region" description="Pro residues" evidence="1">
    <location>
        <begin position="216"/>
        <end position="234"/>
    </location>
</feature>
<dbReference type="Proteomes" id="UP001460270">
    <property type="component" value="Unassembled WGS sequence"/>
</dbReference>
<organism evidence="2 3">
    <name type="scientific">Mugilogobius chulae</name>
    <name type="common">yellowstripe goby</name>
    <dbReference type="NCBI Taxonomy" id="88201"/>
    <lineage>
        <taxon>Eukaryota</taxon>
        <taxon>Metazoa</taxon>
        <taxon>Chordata</taxon>
        <taxon>Craniata</taxon>
        <taxon>Vertebrata</taxon>
        <taxon>Euteleostomi</taxon>
        <taxon>Actinopterygii</taxon>
        <taxon>Neopterygii</taxon>
        <taxon>Teleostei</taxon>
        <taxon>Neoteleostei</taxon>
        <taxon>Acanthomorphata</taxon>
        <taxon>Gobiaria</taxon>
        <taxon>Gobiiformes</taxon>
        <taxon>Gobioidei</taxon>
        <taxon>Gobiidae</taxon>
        <taxon>Gobionellinae</taxon>
        <taxon>Mugilogobius</taxon>
    </lineage>
</organism>
<feature type="region of interest" description="Disordered" evidence="1">
    <location>
        <begin position="188"/>
        <end position="267"/>
    </location>
</feature>
<name>A0AAW0NHZ2_9GOBI</name>